<evidence type="ECO:0000313" key="2">
    <source>
        <dbReference type="EMBL" id="MBB4618247.1"/>
    </source>
</evidence>
<evidence type="ECO:0000256" key="1">
    <source>
        <dbReference type="ARBA" id="ARBA00009981"/>
    </source>
</evidence>
<reference evidence="2 3" key="1">
    <citation type="submission" date="2020-08" db="EMBL/GenBank/DDBJ databases">
        <title>Genomic Encyclopedia of Type Strains, Phase IV (KMG-IV): sequencing the most valuable type-strain genomes for metagenomic binning, comparative biology and taxonomic classification.</title>
        <authorList>
            <person name="Goeker M."/>
        </authorList>
    </citation>
    <scope>NUCLEOTIDE SEQUENCE [LARGE SCALE GENOMIC DNA]</scope>
    <source>
        <strain evidence="2 3">DSM 15867</strain>
    </source>
</reference>
<dbReference type="RefSeq" id="WP_184114818.1">
    <property type="nucleotide sequence ID" value="NZ_JACHNY010000004.1"/>
</dbReference>
<comment type="caution">
    <text evidence="2">The sequence shown here is derived from an EMBL/GenBank/DDBJ whole genome shotgun (WGS) entry which is preliminary data.</text>
</comment>
<evidence type="ECO:0000313" key="3">
    <source>
        <dbReference type="Proteomes" id="UP000574769"/>
    </source>
</evidence>
<gene>
    <name evidence="2" type="ORF">GGQ96_002383</name>
</gene>
<sequence length="76" mass="8418">MQAYDIRDAADRLDELVRRVELGEQIEIERGGMIVARLAPAPAAASFDLARLDALAATLPFDPSDSVAEMRREARY</sequence>
<name>A0A7W7AJM8_9SPHN</name>
<accession>A0A7W7AJM8</accession>
<dbReference type="AlphaFoldDB" id="A0A7W7AJM8"/>
<protein>
    <submittedName>
        <fullName evidence="2">Antitoxin (DNA-binding transcriptional repressor) of toxin-antitoxin stability system</fullName>
    </submittedName>
</protein>
<organism evidence="2 3">
    <name type="scientific">Sphingomonas abaci</name>
    <dbReference type="NCBI Taxonomy" id="237611"/>
    <lineage>
        <taxon>Bacteria</taxon>
        <taxon>Pseudomonadati</taxon>
        <taxon>Pseudomonadota</taxon>
        <taxon>Alphaproteobacteria</taxon>
        <taxon>Sphingomonadales</taxon>
        <taxon>Sphingomonadaceae</taxon>
        <taxon>Sphingomonas</taxon>
    </lineage>
</organism>
<proteinExistence type="inferred from homology"/>
<dbReference type="GO" id="GO:0003677">
    <property type="term" value="F:DNA binding"/>
    <property type="evidence" value="ECO:0007669"/>
    <property type="project" value="UniProtKB-KW"/>
</dbReference>
<dbReference type="EMBL" id="JACHNY010000004">
    <property type="protein sequence ID" value="MBB4618247.1"/>
    <property type="molecule type" value="Genomic_DNA"/>
</dbReference>
<dbReference type="SUPFAM" id="SSF143120">
    <property type="entry name" value="YefM-like"/>
    <property type="match status" value="1"/>
</dbReference>
<dbReference type="InterPro" id="IPR036165">
    <property type="entry name" value="YefM-like_sf"/>
</dbReference>
<comment type="similarity">
    <text evidence="1">Belongs to the phD/YefM antitoxin family.</text>
</comment>
<keyword evidence="2" id="KW-0238">DNA-binding</keyword>
<keyword evidence="3" id="KW-1185">Reference proteome</keyword>
<dbReference type="Proteomes" id="UP000574769">
    <property type="component" value="Unassembled WGS sequence"/>
</dbReference>